<sequence>ADVTGLSEAEYINKYSNLYKAVVISHECNTPSHSIYCLITYWRHGSWLDAISCPLCRQKVSMLCHLFNESRSDRQSKELLGEITDYNKRYSGAPRRRSKEEKDGITHSLSEVRLILIGGRWAGKSSSGNTILRKKKFECGRTRTAQAEGRQVVLEGRKVVVVDAPGWSSSPSLTEIPEGDKQRFKLNASKCSPGPHVFLLVVPIDTAFSVEYRRTVEEHMKLLGEQAWKYTMVLFTCGDFLGEKTIEQHIESEGEALKWLVERCRNTYHVFNNKDKTNSSQVTELLEKINEMVRRNKGSYYKIDEQTLHIIREKQREVAERAEKRRRRAEELRQQMKTLIPEEMETIPKLKMILLGSRGVGKTSVGNTILGIKNHGDEKRTKQSVARQGFVGKTEIILVDTPGWWKGYPVFDTPEAIKEEVMLSMSLCPPGPHVFLLVIDSDASFNAKHLNAVKTHMELLGEEVWRHTIVIFTRGDWLLTHTIEQYIEGEGGALQSLVEQCGNRYHVIDNKNVDDGTQIKKLLEKITGTVAGNGWGYLVPDEKIFLTIEEKRRRVEEGARRRLSQVQDERETLGSSTELQELRIVMFGQKTSGKSATGNNLLQKEIFATCENKHCQVEEGEVAGKSITVIDTPGWYEDSSRCTEEMDKEIVRGLSMSPVGVHAVLLVVPLDLTFREPQKLAVEEHMNLFDASIWKYTMVLFTYGDKLEDKSVTKLFEKIEEMVAANSNRLFCPDMNDIHLRLDEKFSRRQLKYVLKQRLEEEYRKRELELLKGFKEKLLELQADIQRNMTGSKSKSQSIVQRKKGGKEKEKNIDSKFRQEIEKLDKDIMTSTERLQSSMNALIPDLEGDSPPNAESLSDRKQSTSHSDKILRWLSSLQSSSNVDNQLTLNSSQTSGYRSHGRVKIKSTAQQEEEKRKEREKKLKIYVAARDACFSKRKEGIWDDEALQLTQQLLSSNPDFATLWNYRREILMHLETVKDEDEVQKVYEAELSFLESCLKVNPKSYGSWHHRGWVSSRLPRPDWARELSLCDRCLSLDDRNFHCWDYRRMVVKMSGVPVDQELGFTDHLIGSNFSNYSSWHYRSTLLPLLHPESPEPPSPCREPPQSSPPPSPQTHSHRVCEEQLLKEYELVQNAFFTDPNDQSAWFYYRWLLGRAEREEMISCVYVSRDEERVAVAFSRPVNAQSVGLLLVLDGQPQRVEWRSVHPRFKHSPVWICNLPPGTISDITNEHNLTVHWTEKHTHRDCALYTANVYFLELHNTEFLTSKGRTESWCRDSATDQELFRSELSVEKTSVLQSELQSCNQLQELEPLNKWCLLTIILLMRALDPLGYEKETLAHFQTLKQVDSMRSAYYSDLCSKFMIENTILKMEYAEVRVFSISDKNLTTLCHLDQLLLVTHINLSSNQLQRLPPQFAMLQCLEVLEADNNSIENLEGVYHLPKLEEVLLKNNKISTLADLQPLASCPKLKRLDLRGNPVTQTANIESELAELLPSVSDLLL</sequence>
<keyword evidence="2" id="KW-1185">Reference proteome</keyword>
<gene>
    <name evidence="1" type="ORF">L3Q82_025957</name>
</gene>
<reference evidence="1" key="1">
    <citation type="submission" date="2022-04" db="EMBL/GenBank/DDBJ databases">
        <title>Jade perch genome.</title>
        <authorList>
            <person name="Chao B."/>
        </authorList>
    </citation>
    <scope>NUCLEOTIDE SEQUENCE</scope>
    <source>
        <strain evidence="1">CB-2022</strain>
    </source>
</reference>
<accession>A0ACB8WML2</accession>
<proteinExistence type="predicted"/>
<feature type="non-terminal residue" evidence="1">
    <location>
        <position position="1"/>
    </location>
</feature>
<evidence type="ECO:0000313" key="1">
    <source>
        <dbReference type="EMBL" id="KAI3368985.1"/>
    </source>
</evidence>
<evidence type="ECO:0000313" key="2">
    <source>
        <dbReference type="Proteomes" id="UP000831701"/>
    </source>
</evidence>
<dbReference type="Proteomes" id="UP000831701">
    <property type="component" value="Chromosome 8"/>
</dbReference>
<comment type="caution">
    <text evidence="1">The sequence shown here is derived from an EMBL/GenBank/DDBJ whole genome shotgun (WGS) entry which is preliminary data.</text>
</comment>
<dbReference type="EMBL" id="CM041538">
    <property type="protein sequence ID" value="KAI3368985.1"/>
    <property type="molecule type" value="Genomic_DNA"/>
</dbReference>
<name>A0ACB8WML2_9TELE</name>
<protein>
    <submittedName>
        <fullName evidence="1">Uncharacterized protein</fullName>
    </submittedName>
</protein>
<organism evidence="1 2">
    <name type="scientific">Scortum barcoo</name>
    <name type="common">barcoo grunter</name>
    <dbReference type="NCBI Taxonomy" id="214431"/>
    <lineage>
        <taxon>Eukaryota</taxon>
        <taxon>Metazoa</taxon>
        <taxon>Chordata</taxon>
        <taxon>Craniata</taxon>
        <taxon>Vertebrata</taxon>
        <taxon>Euteleostomi</taxon>
        <taxon>Actinopterygii</taxon>
        <taxon>Neopterygii</taxon>
        <taxon>Teleostei</taxon>
        <taxon>Neoteleostei</taxon>
        <taxon>Acanthomorphata</taxon>
        <taxon>Eupercaria</taxon>
        <taxon>Centrarchiformes</taxon>
        <taxon>Terapontoidei</taxon>
        <taxon>Terapontidae</taxon>
        <taxon>Scortum</taxon>
    </lineage>
</organism>